<gene>
    <name evidence="3" type="ORF">EV137_0906</name>
</gene>
<keyword evidence="4" id="KW-1185">Reference proteome</keyword>
<accession>A0ABY2FLF2</accession>
<organism evidence="3 4">
    <name type="scientific">Kribbella pratensis</name>
    <dbReference type="NCBI Taxonomy" id="2512112"/>
    <lineage>
        <taxon>Bacteria</taxon>
        <taxon>Bacillati</taxon>
        <taxon>Actinomycetota</taxon>
        <taxon>Actinomycetes</taxon>
        <taxon>Propionibacteriales</taxon>
        <taxon>Kribbellaceae</taxon>
        <taxon>Kribbella</taxon>
    </lineage>
</organism>
<feature type="compositionally biased region" description="Basic and acidic residues" evidence="1">
    <location>
        <begin position="1"/>
        <end position="10"/>
    </location>
</feature>
<feature type="region of interest" description="Disordered" evidence="1">
    <location>
        <begin position="1"/>
        <end position="61"/>
    </location>
</feature>
<dbReference type="EMBL" id="SODU01000001">
    <property type="protein sequence ID" value="TDW93614.1"/>
    <property type="molecule type" value="Genomic_DNA"/>
</dbReference>
<evidence type="ECO:0000256" key="1">
    <source>
        <dbReference type="SAM" id="MobiDB-lite"/>
    </source>
</evidence>
<name>A0ABY2FLF2_9ACTN</name>
<dbReference type="RefSeq" id="WP_134126727.1">
    <property type="nucleotide sequence ID" value="NZ_SODU01000001.1"/>
</dbReference>
<evidence type="ECO:0000256" key="2">
    <source>
        <dbReference type="SAM" id="Phobius"/>
    </source>
</evidence>
<sequence length="169" mass="17717">MTDRPAEPDPRPAVPQSPAPGYGQQPISGYPQSGAAQHQWQTSAYPQQPPPPAGHGYPQHLWPEHAQQPVAALPPGVDRPMGSAVLGVLALLLGLAGLVAPLLPFSNLVDRFPIRQYLAFPFALPALALAIAGLAGNRRGKPAAAIGLILALLALGVGAIMVYNYDFRS</sequence>
<reference evidence="3 4" key="1">
    <citation type="submission" date="2019-03" db="EMBL/GenBank/DDBJ databases">
        <title>Genomic Encyclopedia of Type Strains, Phase III (KMG-III): the genomes of soil and plant-associated and newly described type strains.</title>
        <authorList>
            <person name="Whitman W."/>
        </authorList>
    </citation>
    <scope>NUCLEOTIDE SEQUENCE [LARGE SCALE GENOMIC DNA]</scope>
    <source>
        <strain evidence="3 4">VKMAc-2574</strain>
    </source>
</reference>
<feature type="transmembrane region" description="Helical" evidence="2">
    <location>
        <begin position="142"/>
        <end position="163"/>
    </location>
</feature>
<evidence type="ECO:0000313" key="4">
    <source>
        <dbReference type="Proteomes" id="UP000295060"/>
    </source>
</evidence>
<dbReference type="Proteomes" id="UP000295060">
    <property type="component" value="Unassembled WGS sequence"/>
</dbReference>
<feature type="transmembrane region" description="Helical" evidence="2">
    <location>
        <begin position="84"/>
        <end position="105"/>
    </location>
</feature>
<keyword evidence="2" id="KW-0472">Membrane</keyword>
<evidence type="ECO:0000313" key="3">
    <source>
        <dbReference type="EMBL" id="TDW93614.1"/>
    </source>
</evidence>
<proteinExistence type="predicted"/>
<keyword evidence="2" id="KW-0812">Transmembrane</keyword>
<feature type="compositionally biased region" description="Polar residues" evidence="1">
    <location>
        <begin position="25"/>
        <end position="46"/>
    </location>
</feature>
<keyword evidence="2" id="KW-1133">Transmembrane helix</keyword>
<feature type="transmembrane region" description="Helical" evidence="2">
    <location>
        <begin position="117"/>
        <end position="136"/>
    </location>
</feature>
<comment type="caution">
    <text evidence="3">The sequence shown here is derived from an EMBL/GenBank/DDBJ whole genome shotgun (WGS) entry which is preliminary data.</text>
</comment>
<protein>
    <submittedName>
        <fullName evidence="3">Uncharacterized protein</fullName>
    </submittedName>
</protein>